<protein>
    <submittedName>
        <fullName evidence="2">Uncharacterized protein</fullName>
    </submittedName>
</protein>
<keyword evidence="1" id="KW-0175">Coiled coil</keyword>
<dbReference type="AlphaFoldDB" id="A0A1S7LJA6"/>
<accession>A0A1S7LJA6</accession>
<gene>
    <name evidence="2" type="ORF">MAGMO_2782</name>
</gene>
<dbReference type="EMBL" id="LO017727">
    <property type="protein sequence ID" value="CRH06930.1"/>
    <property type="molecule type" value="Genomic_DNA"/>
</dbReference>
<feature type="coiled-coil region" evidence="1">
    <location>
        <begin position="18"/>
        <end position="55"/>
    </location>
</feature>
<evidence type="ECO:0000256" key="1">
    <source>
        <dbReference type="SAM" id="Coils"/>
    </source>
</evidence>
<proteinExistence type="predicted"/>
<reference evidence="2" key="1">
    <citation type="submission" date="2015-04" db="EMBL/GenBank/DDBJ databases">
        <authorList>
            <person name="Syromyatnikov M.Y."/>
            <person name="Popov V.N."/>
        </authorList>
    </citation>
    <scope>NUCLEOTIDE SEQUENCE</scope>
    <source>
        <strain evidence="2">MO-1</strain>
    </source>
</reference>
<name>A0A1S7LJA6_MAGMO</name>
<organism evidence="2">
    <name type="scientific">Magnetococcus massalia (strain MO-1)</name>
    <dbReference type="NCBI Taxonomy" id="451514"/>
    <lineage>
        <taxon>Bacteria</taxon>
        <taxon>Pseudomonadati</taxon>
        <taxon>Pseudomonadota</taxon>
        <taxon>Magnetococcia</taxon>
        <taxon>Magnetococcales</taxon>
        <taxon>Magnetococcaceae</taxon>
        <taxon>Magnetococcus</taxon>
    </lineage>
</organism>
<sequence>MGLNEIVEKLSDFFDKDKKKQRAQKEQLKSVLKTLRQKENKLKSALEQADSGKKKKQIQKKLEIIHAQRSKGVKLCRKIKCKS</sequence>
<evidence type="ECO:0000313" key="2">
    <source>
        <dbReference type="EMBL" id="CRH06930.1"/>
    </source>
</evidence>